<dbReference type="Pfam" id="PF13589">
    <property type="entry name" value="HATPase_c_3"/>
    <property type="match status" value="1"/>
</dbReference>
<dbReference type="RefSeq" id="WP_242148758.1">
    <property type="nucleotide sequence ID" value="NZ_CP093379.1"/>
</dbReference>
<proteinExistence type="predicted"/>
<gene>
    <name evidence="1" type="ORF">MMG00_12255</name>
</gene>
<name>A0ABY3X7H5_9GAMM</name>
<evidence type="ECO:0000313" key="2">
    <source>
        <dbReference type="Proteomes" id="UP000829542"/>
    </source>
</evidence>
<accession>A0ABY3X7H5</accession>
<dbReference type="SUPFAM" id="SSF55874">
    <property type="entry name" value="ATPase domain of HSP90 chaperone/DNA topoisomerase II/histidine kinase"/>
    <property type="match status" value="1"/>
</dbReference>
<dbReference type="Proteomes" id="UP000829542">
    <property type="component" value="Chromosome"/>
</dbReference>
<keyword evidence="2" id="KW-1185">Reference proteome</keyword>
<keyword evidence="1" id="KW-0547">Nucleotide-binding</keyword>
<protein>
    <submittedName>
        <fullName evidence="1">ATP-binding protein</fullName>
    </submittedName>
</protein>
<dbReference type="InterPro" id="IPR036890">
    <property type="entry name" value="HATPase_C_sf"/>
</dbReference>
<dbReference type="Gene3D" id="3.30.565.10">
    <property type="entry name" value="Histidine kinase-like ATPase, C-terminal domain"/>
    <property type="match status" value="1"/>
</dbReference>
<organism evidence="1 2">
    <name type="scientific">Ignatzschineria rhizosphaerae</name>
    <dbReference type="NCBI Taxonomy" id="2923279"/>
    <lineage>
        <taxon>Bacteria</taxon>
        <taxon>Pseudomonadati</taxon>
        <taxon>Pseudomonadota</taxon>
        <taxon>Gammaproteobacteria</taxon>
        <taxon>Cardiobacteriales</taxon>
        <taxon>Ignatzschineriaceae</taxon>
        <taxon>Ignatzschineria</taxon>
    </lineage>
</organism>
<dbReference type="GO" id="GO:0005524">
    <property type="term" value="F:ATP binding"/>
    <property type="evidence" value="ECO:0007669"/>
    <property type="project" value="UniProtKB-KW"/>
</dbReference>
<dbReference type="EMBL" id="CP093379">
    <property type="protein sequence ID" value="UNM95958.1"/>
    <property type="molecule type" value="Genomic_DNA"/>
</dbReference>
<evidence type="ECO:0000313" key="1">
    <source>
        <dbReference type="EMBL" id="UNM95958.1"/>
    </source>
</evidence>
<reference evidence="1 2" key="1">
    <citation type="submission" date="2022-03" db="EMBL/GenBank/DDBJ databases">
        <title>Ignatzschineria rhizosphaerae HR5S32.</title>
        <authorList>
            <person name="Sun J.Q."/>
            <person name="Feng J.Y."/>
        </authorList>
    </citation>
    <scope>NUCLEOTIDE SEQUENCE [LARGE SCALE GENOMIC DNA]</scope>
    <source>
        <strain evidence="1 2">HR5S32</strain>
    </source>
</reference>
<keyword evidence="1" id="KW-0067">ATP-binding</keyword>
<sequence>MKATLSDQGLNSMKTNLPRISGYLYKNVTVNDVLKESVMNSIQANATQIDITLGYQYDSTIDGEASGMGRLNKISIRDNGDGLTKRNTDAFFEVATDNKAGIGGKGIGRISFLKIANRIEVESVSKEGKLVKFPFSFDAKREDVITSDCRNKDTYTQIVLSDLNLRRYGTQPASCVSFLKEKFNLMLFLKQQDTGKNISINVFVNNSKFESINSEDINYLESRQYESGSCNFLIYVFRNKSKNGIAISYCANNLQVDSDVVSKDFKTQYIFAITSEFLDENANAERTRFDFRDFDDSEQEDAILLAPNKGFKDELKKLCLEIVHQHEPDLGKENKTKLSKLKERYGYINFDDIDPSSLFFDEKRIIEDYRKKVNDSEDRLVALLDRADISIDQLASEVTEQNKHELAKYIFHRDIVAKKGLGLTGSKENEDILHSLFFPQKATAKSKEGKQKNEMGLYENSIWLLDDKFMSFVYTASDVAMKRIYDEVGDKNAPKAPRDRPDLFILYNNPEKSDSFKDVVLIEFKKGDINYLEKASGIDQAVRYKMALMDMVDNIRNFYCYIICDFDANDENLELVMRDRTFTKVFSNDGCMYYGYLPGSKTHITFISSKSIFTDAVARNETFLNILKNS</sequence>